<reference evidence="2" key="1">
    <citation type="journal article" date="2012" name="Science">
        <title>The Paleozoic origin of enzymatic lignin decomposition reconstructed from 31 fungal genomes.</title>
        <authorList>
            <person name="Floudas D."/>
            <person name="Binder M."/>
            <person name="Riley R."/>
            <person name="Barry K."/>
            <person name="Blanchette R.A."/>
            <person name="Henrissat B."/>
            <person name="Martinez A.T."/>
            <person name="Otillar R."/>
            <person name="Spatafora J.W."/>
            <person name="Yadav J.S."/>
            <person name="Aerts A."/>
            <person name="Benoit I."/>
            <person name="Boyd A."/>
            <person name="Carlson A."/>
            <person name="Copeland A."/>
            <person name="Coutinho P.M."/>
            <person name="de Vries R.P."/>
            <person name="Ferreira P."/>
            <person name="Findley K."/>
            <person name="Foster B."/>
            <person name="Gaskell J."/>
            <person name="Glotzer D."/>
            <person name="Gorecki P."/>
            <person name="Heitman J."/>
            <person name="Hesse C."/>
            <person name="Hori C."/>
            <person name="Igarashi K."/>
            <person name="Jurgens J.A."/>
            <person name="Kallen N."/>
            <person name="Kersten P."/>
            <person name="Kohler A."/>
            <person name="Kuees U."/>
            <person name="Kumar T.K.A."/>
            <person name="Kuo A."/>
            <person name="LaButti K."/>
            <person name="Larrondo L.F."/>
            <person name="Lindquist E."/>
            <person name="Ling A."/>
            <person name="Lombard V."/>
            <person name="Lucas S."/>
            <person name="Lundell T."/>
            <person name="Martin R."/>
            <person name="McLaughlin D.J."/>
            <person name="Morgenstern I."/>
            <person name="Morin E."/>
            <person name="Murat C."/>
            <person name="Nagy L.G."/>
            <person name="Nolan M."/>
            <person name="Ohm R.A."/>
            <person name="Patyshakuliyeva A."/>
            <person name="Rokas A."/>
            <person name="Ruiz-Duenas F.J."/>
            <person name="Sabat G."/>
            <person name="Salamov A."/>
            <person name="Samejima M."/>
            <person name="Schmutz J."/>
            <person name="Slot J.C."/>
            <person name="St John F."/>
            <person name="Stenlid J."/>
            <person name="Sun H."/>
            <person name="Sun S."/>
            <person name="Syed K."/>
            <person name="Tsang A."/>
            <person name="Wiebenga A."/>
            <person name="Young D."/>
            <person name="Pisabarro A."/>
            <person name="Eastwood D.C."/>
            <person name="Martin F."/>
            <person name="Cullen D."/>
            <person name="Grigoriev I.V."/>
            <person name="Hibbett D.S."/>
        </authorList>
    </citation>
    <scope>NUCLEOTIDE SEQUENCE [LARGE SCALE GENOMIC DNA]</scope>
    <source>
        <strain evidence="2">RWD-64-598 SS2</strain>
    </source>
</reference>
<dbReference type="KEGG" id="cput:CONPUDRAFT_136352"/>
<dbReference type="GeneID" id="19200888"/>
<dbReference type="EMBL" id="JH711576">
    <property type="protein sequence ID" value="EIW83259.1"/>
    <property type="molecule type" value="Genomic_DNA"/>
</dbReference>
<name>A0A5M3MVT1_CONPW</name>
<proteinExistence type="predicted"/>
<dbReference type="Proteomes" id="UP000053558">
    <property type="component" value="Unassembled WGS sequence"/>
</dbReference>
<comment type="caution">
    <text evidence="1">The sequence shown here is derived from an EMBL/GenBank/DDBJ whole genome shotgun (WGS) entry which is preliminary data.</text>
</comment>
<accession>A0A5M3MVT1</accession>
<sequence>MERQWERAKHAWKSTAGFPFFFTDEWWRERERRMQRIEKRRKLRKRSCVRGANLKREETYASDMEPKYHWRDDSGTLVDEEEMKEKNE</sequence>
<evidence type="ECO:0000313" key="2">
    <source>
        <dbReference type="Proteomes" id="UP000053558"/>
    </source>
</evidence>
<organism evidence="1 2">
    <name type="scientific">Coniophora puteana (strain RWD-64-598)</name>
    <name type="common">Brown rot fungus</name>
    <dbReference type="NCBI Taxonomy" id="741705"/>
    <lineage>
        <taxon>Eukaryota</taxon>
        <taxon>Fungi</taxon>
        <taxon>Dikarya</taxon>
        <taxon>Basidiomycota</taxon>
        <taxon>Agaricomycotina</taxon>
        <taxon>Agaricomycetes</taxon>
        <taxon>Agaricomycetidae</taxon>
        <taxon>Boletales</taxon>
        <taxon>Coniophorineae</taxon>
        <taxon>Coniophoraceae</taxon>
        <taxon>Coniophora</taxon>
    </lineage>
</organism>
<dbReference type="AlphaFoldDB" id="A0A5M3MVT1"/>
<gene>
    <name evidence="1" type="ORF">CONPUDRAFT_136352</name>
</gene>
<evidence type="ECO:0000313" key="1">
    <source>
        <dbReference type="EMBL" id="EIW83259.1"/>
    </source>
</evidence>
<dbReference type="RefSeq" id="XP_007767068.1">
    <property type="nucleotide sequence ID" value="XM_007768878.1"/>
</dbReference>
<protein>
    <submittedName>
        <fullName evidence="1">Uncharacterized protein</fullName>
    </submittedName>
</protein>
<keyword evidence="2" id="KW-1185">Reference proteome</keyword>